<dbReference type="Proteomes" id="UP000006968">
    <property type="component" value="Chromosome XIII"/>
</dbReference>
<dbReference type="PANTHER" id="PTHR10742:SF410">
    <property type="entry name" value="LYSINE-SPECIFIC HISTONE DEMETHYLASE 2"/>
    <property type="match status" value="1"/>
</dbReference>
<comment type="caution">
    <text evidence="2">The sequence shown here is derived from an EMBL/GenBank/DDBJ whole genome shotgun (WGS) entry which is preliminary data.</text>
</comment>
<dbReference type="InterPro" id="IPR036188">
    <property type="entry name" value="FAD/NAD-bd_sf"/>
</dbReference>
<dbReference type="Gene3D" id="3.90.660.10">
    <property type="match status" value="1"/>
</dbReference>
<dbReference type="SUPFAM" id="SSF54373">
    <property type="entry name" value="FAD-linked reductases, C-terminal domain"/>
    <property type="match status" value="1"/>
</dbReference>
<reference evidence="2 3" key="1">
    <citation type="journal article" date="2013" name="BMC Genomics">
        <title>High quality de novo sequencing and assembly of the Saccharomyces arboricolus genome.</title>
        <authorList>
            <person name="Liti G."/>
            <person name="Nguyen Ba A.N."/>
            <person name="Blythe M."/>
            <person name="Mueller C.A."/>
            <person name="Bergstroem A."/>
            <person name="Cubillos F.A."/>
            <person name="Dafhnis-Calas F."/>
            <person name="Khoshraftar S."/>
            <person name="Malla S."/>
            <person name="Mehta N."/>
            <person name="Siow C.C."/>
            <person name="Warringer J."/>
            <person name="Moses A.M."/>
            <person name="Louis E.J."/>
            <person name="Nieduszynski C.A."/>
        </authorList>
    </citation>
    <scope>NUCLEOTIDE SEQUENCE [LARGE SCALE GENOMIC DNA]</scope>
    <source>
        <strain evidence="3">H-6 / AS 2.3317 / CBS 10644</strain>
    </source>
</reference>
<dbReference type="OrthoDB" id="5046242at2759"/>
<protein>
    <submittedName>
        <fullName evidence="2">Fms1p</fullName>
    </submittedName>
</protein>
<organism evidence="2 3">
    <name type="scientific">Saccharomyces arboricola (strain H-6 / AS 2.3317 / CBS 10644)</name>
    <name type="common">Yeast</name>
    <dbReference type="NCBI Taxonomy" id="1160507"/>
    <lineage>
        <taxon>Eukaryota</taxon>
        <taxon>Fungi</taxon>
        <taxon>Dikarya</taxon>
        <taxon>Ascomycota</taxon>
        <taxon>Saccharomycotina</taxon>
        <taxon>Saccharomycetes</taxon>
        <taxon>Saccharomycetales</taxon>
        <taxon>Saccharomycetaceae</taxon>
        <taxon>Saccharomyces</taxon>
    </lineage>
</organism>
<dbReference type="Pfam" id="PF01593">
    <property type="entry name" value="Amino_oxidase"/>
    <property type="match status" value="1"/>
</dbReference>
<dbReference type="Gene3D" id="3.50.50.60">
    <property type="entry name" value="FAD/NAD(P)-binding domain"/>
    <property type="match status" value="1"/>
</dbReference>
<feature type="domain" description="Amine oxidase" evidence="1">
    <location>
        <begin position="18"/>
        <end position="503"/>
    </location>
</feature>
<evidence type="ECO:0000259" key="1">
    <source>
        <dbReference type="Pfam" id="PF01593"/>
    </source>
</evidence>
<dbReference type="EMBL" id="ALIE01000149">
    <property type="protein sequence ID" value="EJS42439.1"/>
    <property type="molecule type" value="Genomic_DNA"/>
</dbReference>
<dbReference type="PANTHER" id="PTHR10742">
    <property type="entry name" value="FLAVIN MONOAMINE OXIDASE"/>
    <property type="match status" value="1"/>
</dbReference>
<evidence type="ECO:0000313" key="2">
    <source>
        <dbReference type="EMBL" id="EJS42439.1"/>
    </source>
</evidence>
<proteinExistence type="predicted"/>
<dbReference type="InterPro" id="IPR002937">
    <property type="entry name" value="Amino_oxidase"/>
</dbReference>
<dbReference type="HOGENOM" id="CLU_004498_10_1_1"/>
<gene>
    <name evidence="2" type="ORF">SU7_2506</name>
</gene>
<evidence type="ECO:0000313" key="3">
    <source>
        <dbReference type="Proteomes" id="UP000006968"/>
    </source>
</evidence>
<dbReference type="SUPFAM" id="SSF51905">
    <property type="entry name" value="FAD/NAD(P)-binding domain"/>
    <property type="match status" value="1"/>
</dbReference>
<dbReference type="InterPro" id="IPR050281">
    <property type="entry name" value="Flavin_monoamine_oxidase"/>
</dbReference>
<name>J8Q498_SACAR</name>
<keyword evidence="3" id="KW-1185">Reference proteome</keyword>
<dbReference type="AlphaFoldDB" id="J8Q498"/>
<dbReference type="GO" id="GO:0016491">
    <property type="term" value="F:oxidoreductase activity"/>
    <property type="evidence" value="ECO:0007669"/>
    <property type="project" value="InterPro"/>
</dbReference>
<sequence>MNTALPVKKTVVIVGAGIAGLKAASTLHKNGVQDCIILEARDRVGGRLHTVAGYQGRKYDLGASWHHDTLTNPLFLEEAQLSLVDKKRRFVFDDDNFIYIDKERGRVDHDEKLLLEIIDNEMSKFAELEFHQTLDAPDCSFFQLVMKYLVQRRQFLTNDQIRYFPQLCRYLELWHGLDWKLLSAKDTYFGHQGRNAFALNYNSVVQRIVQSFPQNWLKLSCEVKSIKREPSQNVIVSCEDGTVYNTDYVIVTVPQSVLNLSVLPDNDFQGRIEFQPALKPIIQEAFEKIHFGALGKVIFEFEKCCWSKESSKIATLANSTSGFVKLVRDAKDLDELNSMLEKDEPKEHTRVTCWDQPLLFVNLAKSIGVASFMMLMQAPLTDYIESIRDDKESVFKFFQPVLNKIMECLNSQNVINGLELTEIHTDVDKPVLRNIIVSNWTREPYSRGAYSACFPGDDPVDMVLAMSNGQDSRIRFAGEHTIMDGAGCAYGAWESGKREADHISALLQ</sequence>
<accession>J8Q498</accession>